<evidence type="ECO:0000313" key="3">
    <source>
        <dbReference type="Proteomes" id="UP000653305"/>
    </source>
</evidence>
<dbReference type="Proteomes" id="UP000653305">
    <property type="component" value="Unassembled WGS sequence"/>
</dbReference>
<comment type="caution">
    <text evidence="2">The sequence shown here is derived from an EMBL/GenBank/DDBJ whole genome shotgun (WGS) entry which is preliminary data.</text>
</comment>
<protein>
    <submittedName>
        <fullName evidence="2">E3 ubiquitin-protein ligase rha1b</fullName>
    </submittedName>
</protein>
<evidence type="ECO:0000313" key="2">
    <source>
        <dbReference type="EMBL" id="GFP87985.1"/>
    </source>
</evidence>
<feature type="region of interest" description="Disordered" evidence="1">
    <location>
        <begin position="19"/>
        <end position="62"/>
    </location>
</feature>
<sequence length="62" mass="6502">MDTPDNCMVCLYEFGGEDDPAADELPAHIPPELPGPLDGPRSEDVSAVPHAVYPRGNAGGLQ</sequence>
<organism evidence="2 3">
    <name type="scientific">Phtheirospermum japonicum</name>
    <dbReference type="NCBI Taxonomy" id="374723"/>
    <lineage>
        <taxon>Eukaryota</taxon>
        <taxon>Viridiplantae</taxon>
        <taxon>Streptophyta</taxon>
        <taxon>Embryophyta</taxon>
        <taxon>Tracheophyta</taxon>
        <taxon>Spermatophyta</taxon>
        <taxon>Magnoliopsida</taxon>
        <taxon>eudicotyledons</taxon>
        <taxon>Gunneridae</taxon>
        <taxon>Pentapetalae</taxon>
        <taxon>asterids</taxon>
        <taxon>lamiids</taxon>
        <taxon>Lamiales</taxon>
        <taxon>Orobanchaceae</taxon>
        <taxon>Orobanchaceae incertae sedis</taxon>
        <taxon>Phtheirospermum</taxon>
    </lineage>
</organism>
<proteinExistence type="predicted"/>
<dbReference type="AlphaFoldDB" id="A0A830BX35"/>
<evidence type="ECO:0000256" key="1">
    <source>
        <dbReference type="SAM" id="MobiDB-lite"/>
    </source>
</evidence>
<name>A0A830BX35_9LAMI</name>
<dbReference type="EMBL" id="BMAC01000159">
    <property type="protein sequence ID" value="GFP87985.1"/>
    <property type="molecule type" value="Genomic_DNA"/>
</dbReference>
<reference evidence="2" key="1">
    <citation type="submission" date="2020-07" db="EMBL/GenBank/DDBJ databases">
        <title>Ethylene signaling mediates host invasion by parasitic plants.</title>
        <authorList>
            <person name="Yoshida S."/>
        </authorList>
    </citation>
    <scope>NUCLEOTIDE SEQUENCE</scope>
    <source>
        <strain evidence="2">Okayama</strain>
    </source>
</reference>
<accession>A0A830BX35</accession>
<keyword evidence="3" id="KW-1185">Reference proteome</keyword>
<gene>
    <name evidence="2" type="ORF">PHJA_000942200</name>
</gene>